<dbReference type="Pfam" id="PF00657">
    <property type="entry name" value="Lipase_GDSL"/>
    <property type="match status" value="1"/>
</dbReference>
<feature type="signal peptide" evidence="8">
    <location>
        <begin position="1"/>
        <end position="20"/>
    </location>
</feature>
<evidence type="ECO:0000256" key="6">
    <source>
        <dbReference type="ARBA" id="ARBA00022963"/>
    </source>
</evidence>
<evidence type="ECO:0000313" key="9">
    <source>
        <dbReference type="EMBL" id="KAL1559729.1"/>
    </source>
</evidence>
<dbReference type="InterPro" id="IPR036514">
    <property type="entry name" value="SGNH_hydro_sf"/>
</dbReference>
<name>A0ABD1HTB1_SALDI</name>
<comment type="subcellular location">
    <subcellularLocation>
        <location evidence="1">Secreted</location>
    </subcellularLocation>
</comment>
<evidence type="ECO:0000256" key="7">
    <source>
        <dbReference type="ARBA" id="ARBA00023098"/>
    </source>
</evidence>
<proteinExistence type="inferred from homology"/>
<dbReference type="GO" id="GO:0016787">
    <property type="term" value="F:hydrolase activity"/>
    <property type="evidence" value="ECO:0007669"/>
    <property type="project" value="UniProtKB-KW"/>
</dbReference>
<evidence type="ECO:0000256" key="2">
    <source>
        <dbReference type="ARBA" id="ARBA00008668"/>
    </source>
</evidence>
<evidence type="ECO:0000256" key="4">
    <source>
        <dbReference type="ARBA" id="ARBA00022729"/>
    </source>
</evidence>
<organism evidence="9 10">
    <name type="scientific">Salvia divinorum</name>
    <name type="common">Maria pastora</name>
    <name type="synonym">Diviner's sage</name>
    <dbReference type="NCBI Taxonomy" id="28513"/>
    <lineage>
        <taxon>Eukaryota</taxon>
        <taxon>Viridiplantae</taxon>
        <taxon>Streptophyta</taxon>
        <taxon>Embryophyta</taxon>
        <taxon>Tracheophyta</taxon>
        <taxon>Spermatophyta</taxon>
        <taxon>Magnoliopsida</taxon>
        <taxon>eudicotyledons</taxon>
        <taxon>Gunneridae</taxon>
        <taxon>Pentapetalae</taxon>
        <taxon>asterids</taxon>
        <taxon>lamiids</taxon>
        <taxon>Lamiales</taxon>
        <taxon>Lamiaceae</taxon>
        <taxon>Nepetoideae</taxon>
        <taxon>Mentheae</taxon>
        <taxon>Salviinae</taxon>
        <taxon>Salvia</taxon>
        <taxon>Salvia subgen. Calosphace</taxon>
    </lineage>
</organism>
<keyword evidence="4 8" id="KW-0732">Signal</keyword>
<evidence type="ECO:0000256" key="3">
    <source>
        <dbReference type="ARBA" id="ARBA00022525"/>
    </source>
</evidence>
<feature type="chain" id="PRO_5044807683" evidence="8">
    <location>
        <begin position="21"/>
        <end position="341"/>
    </location>
</feature>
<protein>
    <submittedName>
        <fullName evidence="9">GDSL esterase/lipase-like isoform X1</fullName>
    </submittedName>
</protein>
<gene>
    <name evidence="9" type="ORF">AAHA92_10038</name>
</gene>
<dbReference type="GO" id="GO:0005576">
    <property type="term" value="C:extracellular region"/>
    <property type="evidence" value="ECO:0007669"/>
    <property type="project" value="UniProtKB-SubCell"/>
</dbReference>
<comment type="caution">
    <text evidence="9">The sequence shown here is derived from an EMBL/GenBank/DDBJ whole genome shotgun (WGS) entry which is preliminary data.</text>
</comment>
<keyword evidence="3" id="KW-0964">Secreted</keyword>
<keyword evidence="6" id="KW-0442">Lipid degradation</keyword>
<dbReference type="EMBL" id="JBEAFC010000004">
    <property type="protein sequence ID" value="KAL1559729.1"/>
    <property type="molecule type" value="Genomic_DNA"/>
</dbReference>
<dbReference type="CDD" id="cd01837">
    <property type="entry name" value="SGNH_plant_lipase_like"/>
    <property type="match status" value="1"/>
</dbReference>
<dbReference type="AlphaFoldDB" id="A0ABD1HTB1"/>
<dbReference type="InterPro" id="IPR051238">
    <property type="entry name" value="GDSL_esterase/lipase"/>
</dbReference>
<dbReference type="PANTHER" id="PTHR45650">
    <property type="entry name" value="GDSL-LIKE LIPASE/ACYLHYDROLASE-RELATED"/>
    <property type="match status" value="1"/>
</dbReference>
<comment type="similarity">
    <text evidence="2">Belongs to the 'GDSL' lipolytic enzyme family.</text>
</comment>
<evidence type="ECO:0000256" key="1">
    <source>
        <dbReference type="ARBA" id="ARBA00004613"/>
    </source>
</evidence>
<dbReference type="InterPro" id="IPR035669">
    <property type="entry name" value="SGNH_plant_lipase-like"/>
</dbReference>
<accession>A0ABD1HTB1</accession>
<evidence type="ECO:0000256" key="5">
    <source>
        <dbReference type="ARBA" id="ARBA00022801"/>
    </source>
</evidence>
<dbReference type="InterPro" id="IPR001087">
    <property type="entry name" value="GDSL"/>
</dbReference>
<dbReference type="GO" id="GO:0016042">
    <property type="term" value="P:lipid catabolic process"/>
    <property type="evidence" value="ECO:0007669"/>
    <property type="project" value="UniProtKB-KW"/>
</dbReference>
<dbReference type="PANTHER" id="PTHR45650:SF80">
    <property type="entry name" value="FINGER PROTEIN, PUTATIVE-RELATED"/>
    <property type="match status" value="1"/>
</dbReference>
<dbReference type="Gene3D" id="3.40.50.1110">
    <property type="entry name" value="SGNH hydrolase"/>
    <property type="match status" value="1"/>
</dbReference>
<evidence type="ECO:0000256" key="8">
    <source>
        <dbReference type="SAM" id="SignalP"/>
    </source>
</evidence>
<sequence length="341" mass="37506">MAFAPVFLVSFFLTKLVVSAQPFPCFFIFGDSLVDSGNNNDLNTSAKVDYPPYGVDFPYGATGRFTNGLTSADFLAQMLGFNDFIPPFAEVQDAVLSNGVNYASGGAGILSETGEHLGSRISLDQQLRNHEIVLSRFAALYGNVSSAKQRLNKCFYYMVVGSNDYINNYYKSKYYTTRRLYTPQQYATFLANKFSRQLKQLYNLGARKIGVAGLGPLGCTPAMVSKGTNGSPCVDSINDAVGLLNTELGVLVKQLSHDLPNSNFIYISAMDLRPTELFGHGIRLLNEACCRVERNTGLCVRGGTPCAIRDISFFYDNFHPTEMVNKVIATASYLDILKLMT</sequence>
<keyword evidence="10" id="KW-1185">Reference proteome</keyword>
<keyword evidence="7" id="KW-0443">Lipid metabolism</keyword>
<dbReference type="Proteomes" id="UP001567538">
    <property type="component" value="Unassembled WGS sequence"/>
</dbReference>
<evidence type="ECO:0000313" key="10">
    <source>
        <dbReference type="Proteomes" id="UP001567538"/>
    </source>
</evidence>
<reference evidence="9 10" key="1">
    <citation type="submission" date="2024-06" db="EMBL/GenBank/DDBJ databases">
        <title>A chromosome level genome sequence of Diviner's sage (Salvia divinorum).</title>
        <authorList>
            <person name="Ford S.A."/>
            <person name="Ro D.-K."/>
            <person name="Ness R.W."/>
            <person name="Phillips M.A."/>
        </authorList>
    </citation>
    <scope>NUCLEOTIDE SEQUENCE [LARGE SCALE GENOMIC DNA]</scope>
    <source>
        <strain evidence="9">SAF-2024a</strain>
        <tissue evidence="9">Leaf</tissue>
    </source>
</reference>
<keyword evidence="5" id="KW-0378">Hydrolase</keyword>